<dbReference type="AlphaFoldDB" id="A0A3S3U0L8"/>
<dbReference type="Gene3D" id="3.40.50.10320">
    <property type="entry name" value="LmbE-like"/>
    <property type="match status" value="1"/>
</dbReference>
<dbReference type="GO" id="GO:0016811">
    <property type="term" value="F:hydrolase activity, acting on carbon-nitrogen (but not peptide) bonds, in linear amides"/>
    <property type="evidence" value="ECO:0007669"/>
    <property type="project" value="TreeGrafter"/>
</dbReference>
<protein>
    <submittedName>
        <fullName evidence="2">LmbE family protein</fullName>
    </submittedName>
</protein>
<dbReference type="SUPFAM" id="SSF102588">
    <property type="entry name" value="LmbE-like"/>
    <property type="match status" value="1"/>
</dbReference>
<evidence type="ECO:0000256" key="1">
    <source>
        <dbReference type="SAM" id="SignalP"/>
    </source>
</evidence>
<feature type="signal peptide" evidence="1">
    <location>
        <begin position="1"/>
        <end position="18"/>
    </location>
</feature>
<reference evidence="2 3" key="1">
    <citation type="submission" date="2019-01" db="EMBL/GenBank/DDBJ databases">
        <title>Flavobacterium sp. nov.,isolated from freshwater.</title>
        <authorList>
            <person name="Zhang R."/>
            <person name="Du Z.-J."/>
        </authorList>
    </citation>
    <scope>NUCLEOTIDE SEQUENCE [LARGE SCALE GENOMIC DNA]</scope>
    <source>
        <strain evidence="2 3">1E403</strain>
    </source>
</reference>
<accession>A0A3S3U0L8</accession>
<dbReference type="SUPFAM" id="SSF52317">
    <property type="entry name" value="Class I glutamine amidotransferase-like"/>
    <property type="match status" value="1"/>
</dbReference>
<dbReference type="PANTHER" id="PTHR12993">
    <property type="entry name" value="N-ACETYLGLUCOSAMINYL-PHOSPHATIDYLINOSITOL DE-N-ACETYLASE-RELATED"/>
    <property type="match status" value="1"/>
</dbReference>
<keyword evidence="1" id="KW-0732">Signal</keyword>
<feature type="chain" id="PRO_5018552095" evidence="1">
    <location>
        <begin position="19"/>
        <end position="828"/>
    </location>
</feature>
<sequence length="828" mass="92851">MRKTILYGLLFSCVICFAQPKKPSSAEIYNKLEKLNFLGTALYIAAHPDDENTRLISFLASDVKARTGYLSLTRGDGGQNLIGLELRELLGVIRTQELIEARKVDGGEQFFSRANDFGFSKVPNETLQIWDKDKVLQDMVWVIRKFRPDVIITRFDHRSPGTTHGHHTSSAMLTQEAYELAADPNYEPQQLKYANVWQPKRVFFNVSWWFFGGRDKFEKADKSKYINLQTGTYFPSLGMSNQEIASLSRSKHKSQGFGSTGERGDDMEYLELIKGEKQKNKQDLFEGIDTSWNRVKGGKVIGDAIAAIIKEYDFKNPSASVSALVKVYAEIGKIEDIHWKNVKQKEIKEIIAACSGLYLEAVSESQSLSPGSTAKIKWEAINRSKVSMELKSLIIIPENRTITQDTLLANNVGISSTITTTLPKTLAYTSPYWLAEKGNTGMYRVDDLQKISLPDIIREVALNFIVEIDGVAIPFERTVIYKHNDPVAGEVYQPLDIVPAVTTKILNKVQLFKDNKKQSISIKIKAGKDNCKGSLRFELPQDWKVTPSSIPFDLIRKGSETIVTFEVTPPDASSEVTGRSIATLNNEEFDKEQIIINYPHIAAQQVLLPSTAKFTKADLKIKGENIAYIMGAGDNIPESLKQMGYKVTVLTPDAITVENLKGYDAVIMGIRAYNVLDALVFKQQVLFDYVSNGGNMIVQYNTTGDLVMKDVAPFALRISRDRVTEEDAKITFLDPKHEVLNNPNKITEKDFKGWVQEQGLYYPDEWAKEFTPIFSSNDKGEDAKKGGLLVAKYGKGYYIYTGLSFFRELPEGVSGAYRLMANLIGVGK</sequence>
<dbReference type="Pfam" id="PF02585">
    <property type="entry name" value="PIG-L"/>
    <property type="match status" value="1"/>
</dbReference>
<dbReference type="OrthoDB" id="9759749at2"/>
<dbReference type="EMBL" id="SBII01000005">
    <property type="protein sequence ID" value="RWX00441.1"/>
    <property type="molecule type" value="Genomic_DNA"/>
</dbReference>
<gene>
    <name evidence="2" type="ORF">EPI11_09185</name>
</gene>
<evidence type="ECO:0000313" key="2">
    <source>
        <dbReference type="EMBL" id="RWX00441.1"/>
    </source>
</evidence>
<comment type="caution">
    <text evidence="2">The sequence shown here is derived from an EMBL/GenBank/DDBJ whole genome shotgun (WGS) entry which is preliminary data.</text>
</comment>
<organism evidence="2 3">
    <name type="scientific">Flavobacterium cerinum</name>
    <dbReference type="NCBI Taxonomy" id="2502784"/>
    <lineage>
        <taxon>Bacteria</taxon>
        <taxon>Pseudomonadati</taxon>
        <taxon>Bacteroidota</taxon>
        <taxon>Flavobacteriia</taxon>
        <taxon>Flavobacteriales</taxon>
        <taxon>Flavobacteriaceae</taxon>
        <taxon>Flavobacterium</taxon>
    </lineage>
</organism>
<dbReference type="InterPro" id="IPR029062">
    <property type="entry name" value="Class_I_gatase-like"/>
</dbReference>
<dbReference type="InterPro" id="IPR024078">
    <property type="entry name" value="LmbE-like_dom_sf"/>
</dbReference>
<evidence type="ECO:0000313" key="3">
    <source>
        <dbReference type="Proteomes" id="UP000287527"/>
    </source>
</evidence>
<proteinExistence type="predicted"/>
<dbReference type="PANTHER" id="PTHR12993:SF11">
    <property type="entry name" value="N-ACETYLGLUCOSAMINYL-PHOSPHATIDYLINOSITOL DE-N-ACETYLASE"/>
    <property type="match status" value="1"/>
</dbReference>
<name>A0A3S3U0L8_9FLAO</name>
<dbReference type="InterPro" id="IPR003737">
    <property type="entry name" value="GlcNAc_PI_deacetylase-related"/>
</dbReference>
<keyword evidence="3" id="KW-1185">Reference proteome</keyword>
<dbReference type="RefSeq" id="WP_128389670.1">
    <property type="nucleotide sequence ID" value="NZ_SBII01000005.1"/>
</dbReference>
<dbReference type="Proteomes" id="UP000287527">
    <property type="component" value="Unassembled WGS sequence"/>
</dbReference>